<dbReference type="SUPFAM" id="SSF55781">
    <property type="entry name" value="GAF domain-like"/>
    <property type="match status" value="1"/>
</dbReference>
<dbReference type="NCBIfam" id="TIGR00254">
    <property type="entry name" value="GGDEF"/>
    <property type="match status" value="1"/>
</dbReference>
<dbReference type="SMART" id="SM00065">
    <property type="entry name" value="GAF"/>
    <property type="match status" value="1"/>
</dbReference>
<dbReference type="InterPro" id="IPR029016">
    <property type="entry name" value="GAF-like_dom_sf"/>
</dbReference>
<dbReference type="InterPro" id="IPR035919">
    <property type="entry name" value="EAL_sf"/>
</dbReference>
<dbReference type="SMART" id="SM00052">
    <property type="entry name" value="EAL"/>
    <property type="match status" value="1"/>
</dbReference>
<dbReference type="SUPFAM" id="SSF55073">
    <property type="entry name" value="Nucleotide cyclase"/>
    <property type="match status" value="1"/>
</dbReference>
<dbReference type="SMART" id="SM00267">
    <property type="entry name" value="GGDEF"/>
    <property type="match status" value="1"/>
</dbReference>
<feature type="domain" description="GGDEF" evidence="4">
    <location>
        <begin position="215"/>
        <end position="353"/>
    </location>
</feature>
<dbReference type="InterPro" id="IPR029787">
    <property type="entry name" value="Nucleotide_cyclase"/>
</dbReference>
<dbReference type="Gene3D" id="3.30.70.270">
    <property type="match status" value="1"/>
</dbReference>
<dbReference type="Pfam" id="PF01590">
    <property type="entry name" value="GAF"/>
    <property type="match status" value="1"/>
</dbReference>
<gene>
    <name evidence="5" type="ORF">NFC81_13155</name>
</gene>
<dbReference type="EMBL" id="CP101717">
    <property type="protein sequence ID" value="WLD57650.1"/>
    <property type="molecule type" value="Genomic_DNA"/>
</dbReference>
<keyword evidence="2" id="KW-0973">c-di-GMP</keyword>
<dbReference type="InterPro" id="IPR043128">
    <property type="entry name" value="Rev_trsase/Diguanyl_cyclase"/>
</dbReference>
<dbReference type="PANTHER" id="PTHR44757">
    <property type="entry name" value="DIGUANYLATE CYCLASE DGCP"/>
    <property type="match status" value="1"/>
</dbReference>
<dbReference type="PROSITE" id="PS50887">
    <property type="entry name" value="GGDEF"/>
    <property type="match status" value="1"/>
</dbReference>
<dbReference type="AlphaFoldDB" id="A0AB38YE55"/>
<dbReference type="Gene3D" id="3.30.450.40">
    <property type="match status" value="1"/>
</dbReference>
<reference evidence="5" key="1">
    <citation type="submission" date="2022-07" db="EMBL/GenBank/DDBJ databases">
        <title>Complete genome sequence of Salinispirillum sp. LH10-3-1 capable of multiple carbohydrate inversion isolated from a soda lake.</title>
        <authorList>
            <person name="Liu J."/>
            <person name="Zhai Y."/>
            <person name="Zhang H."/>
            <person name="Yang H."/>
            <person name="Qu J."/>
            <person name="Li J."/>
        </authorList>
    </citation>
    <scope>NUCLEOTIDE SEQUENCE</scope>
    <source>
        <strain evidence="5">LH 10-3-1</strain>
    </source>
</reference>
<sequence>MTEARQTHTAFFELVSALSTAFVTARHEELSAVNQRALAVIGHYFNADRTYIFEFSPDRSHADNTYEWCAPGVSSQLEHLQNIATADFYVWFQPWHRGEVVQISDVTALPENSPERALLAPQGIRSVIMLPLHSSDGLLGMFGIDLVRAQHVWTEEETAALKLVAGNLCGSLLRGRAVQQLRTLALYDPVTELPNRHHLGTLLTSCAIEARSADGLSGLLLLDLDHFKTLNDSHGHQYGDLLLVELAARLSALLQPADILARVGGDEFALVMRDLAPSKNLAEAQLKALAERAMQVCGQVFHLGDIEHRISLSVGACVFQSLEESVDVLLKHAELAMYQAKAAGRDTLRFYDSAMQAQANARAALGRELRTAIEDQQWVLHYQPQFDLDSRVVGAEALIRWEHPTRGIVAPPEFIPFAEESGLIIPIGQWVLRQACRQLALWSELPPFKHVCISVNISLLQFQQPDFVDQVRSALAATGADATRLKLEITESLLAVDITDVIEKMTQLQAEGVGFSLDDFGTGYSSLSYLKRLPLTEVKIDKSFVRDILADSSDVAIAKMVVALADCMDLGVVAEGVENAAQRDLLAQLGCQCFQGFWFSKPLDIIPFEQRFGG</sequence>
<dbReference type="CDD" id="cd01949">
    <property type="entry name" value="GGDEF"/>
    <property type="match status" value="1"/>
</dbReference>
<dbReference type="CDD" id="cd01948">
    <property type="entry name" value="EAL"/>
    <property type="match status" value="1"/>
</dbReference>
<evidence type="ECO:0000256" key="1">
    <source>
        <dbReference type="ARBA" id="ARBA00012282"/>
    </source>
</evidence>
<dbReference type="RefSeq" id="WP_304994935.1">
    <property type="nucleotide sequence ID" value="NZ_CP101717.1"/>
</dbReference>
<accession>A0AB38YE55</accession>
<organism evidence="5">
    <name type="scientific">Salinispirillum sp. LH 10-3-1</name>
    <dbReference type="NCBI Taxonomy" id="2952525"/>
    <lineage>
        <taxon>Bacteria</taxon>
        <taxon>Pseudomonadati</taxon>
        <taxon>Pseudomonadota</taxon>
        <taxon>Gammaproteobacteria</taxon>
        <taxon>Oceanospirillales</taxon>
        <taxon>Saccharospirillaceae</taxon>
        <taxon>Salinispirillum</taxon>
    </lineage>
</organism>
<proteinExistence type="predicted"/>
<dbReference type="SUPFAM" id="SSF141868">
    <property type="entry name" value="EAL domain-like"/>
    <property type="match status" value="1"/>
</dbReference>
<evidence type="ECO:0000259" key="3">
    <source>
        <dbReference type="PROSITE" id="PS50883"/>
    </source>
</evidence>
<dbReference type="InterPro" id="IPR001633">
    <property type="entry name" value="EAL_dom"/>
</dbReference>
<name>A0AB38YE55_9GAMM</name>
<dbReference type="GO" id="GO:0071111">
    <property type="term" value="F:cyclic-guanylate-specific phosphodiesterase activity"/>
    <property type="evidence" value="ECO:0007669"/>
    <property type="project" value="UniProtKB-EC"/>
</dbReference>
<feature type="domain" description="EAL" evidence="3">
    <location>
        <begin position="362"/>
        <end position="614"/>
    </location>
</feature>
<dbReference type="FunFam" id="3.20.20.450:FF:000001">
    <property type="entry name" value="Cyclic di-GMP phosphodiesterase yahA"/>
    <property type="match status" value="1"/>
</dbReference>
<evidence type="ECO:0000256" key="2">
    <source>
        <dbReference type="ARBA" id="ARBA00022636"/>
    </source>
</evidence>
<evidence type="ECO:0000259" key="4">
    <source>
        <dbReference type="PROSITE" id="PS50887"/>
    </source>
</evidence>
<dbReference type="Pfam" id="PF00990">
    <property type="entry name" value="GGDEF"/>
    <property type="match status" value="1"/>
</dbReference>
<dbReference type="Pfam" id="PF00563">
    <property type="entry name" value="EAL"/>
    <property type="match status" value="1"/>
</dbReference>
<dbReference type="PROSITE" id="PS50883">
    <property type="entry name" value="EAL"/>
    <property type="match status" value="1"/>
</dbReference>
<dbReference type="InterPro" id="IPR000160">
    <property type="entry name" value="GGDEF_dom"/>
</dbReference>
<dbReference type="Gene3D" id="3.20.20.450">
    <property type="entry name" value="EAL domain"/>
    <property type="match status" value="1"/>
</dbReference>
<evidence type="ECO:0000313" key="5">
    <source>
        <dbReference type="EMBL" id="WLD57650.1"/>
    </source>
</evidence>
<dbReference type="EC" id="3.1.4.52" evidence="1"/>
<dbReference type="InterPro" id="IPR052155">
    <property type="entry name" value="Biofilm_reg_signaling"/>
</dbReference>
<protein>
    <recommendedName>
        <fullName evidence="1">cyclic-guanylate-specific phosphodiesterase</fullName>
        <ecNumber evidence="1">3.1.4.52</ecNumber>
    </recommendedName>
</protein>
<dbReference type="PANTHER" id="PTHR44757:SF2">
    <property type="entry name" value="BIOFILM ARCHITECTURE MAINTENANCE PROTEIN MBAA"/>
    <property type="match status" value="1"/>
</dbReference>
<dbReference type="InterPro" id="IPR003018">
    <property type="entry name" value="GAF"/>
</dbReference>